<evidence type="ECO:0000256" key="1">
    <source>
        <dbReference type="ARBA" id="ARBA00004123"/>
    </source>
</evidence>
<dbReference type="SUPFAM" id="SSF50978">
    <property type="entry name" value="WD40 repeat-like"/>
    <property type="match status" value="1"/>
</dbReference>
<keyword evidence="3" id="KW-0677">Repeat</keyword>
<keyword evidence="4" id="KW-0539">Nucleus</keyword>
<comment type="subcellular location">
    <subcellularLocation>
        <location evidence="1">Nucleus</location>
    </subcellularLocation>
</comment>
<keyword evidence="2 6" id="KW-0853">WD repeat</keyword>
<accession>A0A820Z841</accession>
<dbReference type="AlphaFoldDB" id="A0A820Z841"/>
<feature type="repeat" description="WD" evidence="6">
    <location>
        <begin position="37"/>
        <end position="78"/>
    </location>
</feature>
<feature type="non-terminal residue" evidence="7">
    <location>
        <position position="1"/>
    </location>
</feature>
<evidence type="ECO:0000256" key="2">
    <source>
        <dbReference type="ARBA" id="ARBA00022574"/>
    </source>
</evidence>
<reference evidence="7" key="1">
    <citation type="submission" date="2021-02" db="EMBL/GenBank/DDBJ databases">
        <authorList>
            <person name="Nowell W R."/>
        </authorList>
    </citation>
    <scope>NUCLEOTIDE SEQUENCE</scope>
</reference>
<comment type="similarity">
    <text evidence="5">Belongs to the WD repeat EBI family.</text>
</comment>
<dbReference type="InterPro" id="IPR045183">
    <property type="entry name" value="Ebi-like"/>
</dbReference>
<dbReference type="EMBL" id="CAJOBO010006268">
    <property type="protein sequence ID" value="CAF4558941.1"/>
    <property type="molecule type" value="Genomic_DNA"/>
</dbReference>
<evidence type="ECO:0000256" key="5">
    <source>
        <dbReference type="ARBA" id="ARBA00025741"/>
    </source>
</evidence>
<evidence type="ECO:0000313" key="7">
    <source>
        <dbReference type="EMBL" id="CAF4558941.1"/>
    </source>
</evidence>
<dbReference type="InterPro" id="IPR015943">
    <property type="entry name" value="WD40/YVTN_repeat-like_dom_sf"/>
</dbReference>
<dbReference type="PROSITE" id="PS00678">
    <property type="entry name" value="WD_REPEATS_1"/>
    <property type="match status" value="1"/>
</dbReference>
<dbReference type="PROSITE" id="PS50294">
    <property type="entry name" value="WD_REPEATS_REGION"/>
    <property type="match status" value="1"/>
</dbReference>
<evidence type="ECO:0000256" key="3">
    <source>
        <dbReference type="ARBA" id="ARBA00022737"/>
    </source>
</evidence>
<dbReference type="InterPro" id="IPR036322">
    <property type="entry name" value="WD40_repeat_dom_sf"/>
</dbReference>
<gene>
    <name evidence="7" type="ORF">HFQ381_LOCUS31339</name>
</gene>
<name>A0A820Z841_9BILA</name>
<dbReference type="PANTHER" id="PTHR22846:SF2">
    <property type="entry name" value="F-BOX-LIKE_WD REPEAT-CONTAINING PROTEIN EBI"/>
    <property type="match status" value="1"/>
</dbReference>
<evidence type="ECO:0000256" key="6">
    <source>
        <dbReference type="PROSITE-ProRule" id="PRU00221"/>
    </source>
</evidence>
<sequence length="101" mass="11040">TGPGTINPNATLLLPSASFDLTVRLWDVERGVCQNILVKHSELVYSVAFSPDGRLLATGSFDKAIYIWDIARQQIVHGYRGTRVGASAADRTINVLARKNN</sequence>
<dbReference type="GO" id="GO:0006357">
    <property type="term" value="P:regulation of transcription by RNA polymerase II"/>
    <property type="evidence" value="ECO:0007669"/>
    <property type="project" value="TreeGrafter"/>
</dbReference>
<dbReference type="InterPro" id="IPR001680">
    <property type="entry name" value="WD40_rpt"/>
</dbReference>
<evidence type="ECO:0000256" key="4">
    <source>
        <dbReference type="ARBA" id="ARBA00023242"/>
    </source>
</evidence>
<dbReference type="SMART" id="SM00320">
    <property type="entry name" value="WD40"/>
    <property type="match status" value="1"/>
</dbReference>
<evidence type="ECO:0000313" key="8">
    <source>
        <dbReference type="Proteomes" id="UP000663851"/>
    </source>
</evidence>
<dbReference type="Pfam" id="PF00400">
    <property type="entry name" value="WD40"/>
    <property type="match status" value="2"/>
</dbReference>
<protein>
    <submittedName>
        <fullName evidence="7">Uncharacterized protein</fullName>
    </submittedName>
</protein>
<dbReference type="InterPro" id="IPR019775">
    <property type="entry name" value="WD40_repeat_CS"/>
</dbReference>
<dbReference type="PANTHER" id="PTHR22846">
    <property type="entry name" value="WD40 REPEAT PROTEIN"/>
    <property type="match status" value="1"/>
</dbReference>
<dbReference type="GO" id="GO:0003714">
    <property type="term" value="F:transcription corepressor activity"/>
    <property type="evidence" value="ECO:0007669"/>
    <property type="project" value="InterPro"/>
</dbReference>
<dbReference type="Gene3D" id="2.130.10.10">
    <property type="entry name" value="YVTN repeat-like/Quinoprotein amine dehydrogenase"/>
    <property type="match status" value="1"/>
</dbReference>
<dbReference type="GO" id="GO:0000118">
    <property type="term" value="C:histone deacetylase complex"/>
    <property type="evidence" value="ECO:0007669"/>
    <property type="project" value="TreeGrafter"/>
</dbReference>
<dbReference type="Proteomes" id="UP000663851">
    <property type="component" value="Unassembled WGS sequence"/>
</dbReference>
<dbReference type="PROSITE" id="PS50082">
    <property type="entry name" value="WD_REPEATS_2"/>
    <property type="match status" value="1"/>
</dbReference>
<comment type="caution">
    <text evidence="7">The sequence shown here is derived from an EMBL/GenBank/DDBJ whole genome shotgun (WGS) entry which is preliminary data.</text>
</comment>
<organism evidence="7 8">
    <name type="scientific">Rotaria socialis</name>
    <dbReference type="NCBI Taxonomy" id="392032"/>
    <lineage>
        <taxon>Eukaryota</taxon>
        <taxon>Metazoa</taxon>
        <taxon>Spiralia</taxon>
        <taxon>Gnathifera</taxon>
        <taxon>Rotifera</taxon>
        <taxon>Eurotatoria</taxon>
        <taxon>Bdelloidea</taxon>
        <taxon>Philodinida</taxon>
        <taxon>Philodinidae</taxon>
        <taxon>Rotaria</taxon>
    </lineage>
</organism>
<proteinExistence type="inferred from homology"/>